<feature type="region of interest" description="Disordered" evidence="1">
    <location>
        <begin position="47"/>
        <end position="68"/>
    </location>
</feature>
<dbReference type="AlphaFoldDB" id="A0A8J3W0V4"/>
<proteinExistence type="predicted"/>
<evidence type="ECO:0000256" key="1">
    <source>
        <dbReference type="SAM" id="MobiDB-lite"/>
    </source>
</evidence>
<protein>
    <submittedName>
        <fullName evidence="2">Uncharacterized protein</fullName>
    </submittedName>
</protein>
<name>A0A8J3W0V4_9ACTN</name>
<gene>
    <name evidence="2" type="ORF">Mth01_38230</name>
</gene>
<sequence>MVGMMWIFAGSGLAVAGLAILAVLAVRMTAAARGLGAELDRARRMLPREGDEPPGLRVRSGETAWPSL</sequence>
<accession>A0A8J3W0V4</accession>
<evidence type="ECO:0000313" key="2">
    <source>
        <dbReference type="EMBL" id="GIH71570.1"/>
    </source>
</evidence>
<organism evidence="2 3">
    <name type="scientific">Sphaerimonospora thailandensis</name>
    <dbReference type="NCBI Taxonomy" id="795644"/>
    <lineage>
        <taxon>Bacteria</taxon>
        <taxon>Bacillati</taxon>
        <taxon>Actinomycetota</taxon>
        <taxon>Actinomycetes</taxon>
        <taxon>Streptosporangiales</taxon>
        <taxon>Streptosporangiaceae</taxon>
        <taxon>Sphaerimonospora</taxon>
    </lineage>
</organism>
<dbReference type="Proteomes" id="UP000610966">
    <property type="component" value="Unassembled WGS sequence"/>
</dbReference>
<reference evidence="2" key="1">
    <citation type="submission" date="2021-01" db="EMBL/GenBank/DDBJ databases">
        <title>Whole genome shotgun sequence of Sphaerimonospora thailandensis NBRC 107569.</title>
        <authorList>
            <person name="Komaki H."/>
            <person name="Tamura T."/>
        </authorList>
    </citation>
    <scope>NUCLEOTIDE SEQUENCE</scope>
    <source>
        <strain evidence="2">NBRC 107569</strain>
    </source>
</reference>
<evidence type="ECO:0000313" key="3">
    <source>
        <dbReference type="Proteomes" id="UP000610966"/>
    </source>
</evidence>
<comment type="caution">
    <text evidence="2">The sequence shown here is derived from an EMBL/GenBank/DDBJ whole genome shotgun (WGS) entry which is preliminary data.</text>
</comment>
<dbReference type="EMBL" id="BOOG01000037">
    <property type="protein sequence ID" value="GIH71570.1"/>
    <property type="molecule type" value="Genomic_DNA"/>
</dbReference>
<keyword evidence="3" id="KW-1185">Reference proteome</keyword>